<reference evidence="17 18" key="1">
    <citation type="journal article" date="2012" name="J. Bacteriol.">
        <title>Draft Genome Sequence of the Purple Photosynthetic Bacterium Phaeospirillum molischianum DSM120, a Particularly Versatile Bacterium.</title>
        <authorList>
            <person name="Duquesne K."/>
            <person name="Prima V."/>
            <person name="Ji B."/>
            <person name="Rouy Z."/>
            <person name="Medigue C."/>
            <person name="Talla E."/>
            <person name="Sturgis J.N."/>
        </authorList>
    </citation>
    <scope>NUCLEOTIDE SEQUENCE [LARGE SCALE GENOMIC DNA]</scope>
    <source>
        <strain evidence="18">DSM120</strain>
    </source>
</reference>
<dbReference type="InterPro" id="IPR011549">
    <property type="entry name" value="RibD_C"/>
</dbReference>
<sequence length="376" mass="39203">MAHPPTEPDRAETDRAHMRAALAMARRGLGEVWPNPAVGCIIVADGGRVVGRGCTAAGGRPHAETEALAMAGEAARGATAYVTLEPCAHHGKTPPCAEALIAAGIVRVVSALRDPDPRVSGRGVDLLRRAGLAVVEGVKEAEARELNAGFLSRIEHGRPLVTLKLASTLDGRIATRTGESRWITGSAARAHAHLLRAENDAVMIGSGTALADDPELTCRLPGLASRSPVRIVFDGRLRMPLTHCLAATADDVPTWVVTLAGGDRTRARAFADAGVELFECPAGPDGTVDPGAALTALGAAGLTRILVEGGAHLAAALLRADLVDRLIWFRAARLIGGDGLAALVGFGVDRLSQTPRFGRIDVRAVGDDVMETYSRI</sequence>
<comment type="catalytic activity">
    <reaction evidence="12">
        <text>2,5-diamino-6-hydroxy-4-(5-phosphoribosylamino)-pyrimidine + H2O + H(+) = 5-amino-6-(5-phospho-D-ribosylamino)uracil + NH4(+)</text>
        <dbReference type="Rhea" id="RHEA:21868"/>
        <dbReference type="ChEBI" id="CHEBI:15377"/>
        <dbReference type="ChEBI" id="CHEBI:15378"/>
        <dbReference type="ChEBI" id="CHEBI:28938"/>
        <dbReference type="ChEBI" id="CHEBI:58453"/>
        <dbReference type="ChEBI" id="CHEBI:58614"/>
        <dbReference type="EC" id="3.5.4.26"/>
    </reaction>
</comment>
<dbReference type="PROSITE" id="PS51747">
    <property type="entry name" value="CYT_DCMP_DEAMINASES_2"/>
    <property type="match status" value="1"/>
</dbReference>
<dbReference type="UniPathway" id="UPA00275">
    <property type="reaction ID" value="UER00401"/>
</dbReference>
<dbReference type="SUPFAM" id="SSF53597">
    <property type="entry name" value="Dihydrofolate reductase-like"/>
    <property type="match status" value="1"/>
</dbReference>
<dbReference type="AlphaFoldDB" id="H8FUU8"/>
<dbReference type="Pfam" id="PF00383">
    <property type="entry name" value="dCMP_cyt_deam_1"/>
    <property type="match status" value="1"/>
</dbReference>
<dbReference type="STRING" id="1150626.PHAMO_340009"/>
<evidence type="ECO:0000259" key="16">
    <source>
        <dbReference type="PROSITE" id="PS51747"/>
    </source>
</evidence>
<comment type="caution">
    <text evidence="17">The sequence shown here is derived from an EMBL/GenBank/DDBJ whole genome shotgun (WGS) entry which is preliminary data.</text>
</comment>
<evidence type="ECO:0000256" key="4">
    <source>
        <dbReference type="ARBA" id="ARBA00005259"/>
    </source>
</evidence>
<feature type="binding site" evidence="14">
    <location>
        <position position="219"/>
    </location>
    <ligand>
        <name>substrate</name>
    </ligand>
</feature>
<dbReference type="InterPro" id="IPR024072">
    <property type="entry name" value="DHFR-like_dom_sf"/>
</dbReference>
<dbReference type="EMBL" id="CAHP01000028">
    <property type="protein sequence ID" value="CCG42136.1"/>
    <property type="molecule type" value="Genomic_DNA"/>
</dbReference>
<dbReference type="eggNOG" id="COG0117">
    <property type="taxonomic scope" value="Bacteria"/>
</dbReference>
<comment type="pathway">
    <text evidence="3 12">Cofactor biosynthesis; riboflavin biosynthesis; 5-amino-6-(D-ribitylamino)uracil from GTP: step 3/4.</text>
</comment>
<dbReference type="Proteomes" id="UP000004169">
    <property type="component" value="Unassembled WGS sequence"/>
</dbReference>
<comment type="similarity">
    <text evidence="5 12">In the C-terminal section; belongs to the HTP reductase family.</text>
</comment>
<keyword evidence="12 17" id="KW-0378">Hydrolase</keyword>
<keyword evidence="6 12" id="KW-0686">Riboflavin biosynthesis</keyword>
<feature type="binding site" evidence="14">
    <location>
        <position position="308"/>
    </location>
    <ligand>
        <name>substrate</name>
    </ligand>
</feature>
<dbReference type="GO" id="GO:0008703">
    <property type="term" value="F:5-amino-6-(5-phosphoribosylamino)uracil reductase activity"/>
    <property type="evidence" value="ECO:0007669"/>
    <property type="project" value="UniProtKB-EC"/>
</dbReference>
<evidence type="ECO:0000256" key="9">
    <source>
        <dbReference type="ARBA" id="ARBA00022857"/>
    </source>
</evidence>
<feature type="binding site" evidence="14">
    <location>
        <position position="180"/>
    </location>
    <ligand>
        <name>substrate</name>
    </ligand>
</feature>
<feature type="binding site" evidence="15">
    <location>
        <position position="62"/>
    </location>
    <ligand>
        <name>Zn(2+)</name>
        <dbReference type="ChEBI" id="CHEBI:29105"/>
        <note>catalytic</note>
    </ligand>
</feature>
<evidence type="ECO:0000313" key="18">
    <source>
        <dbReference type="Proteomes" id="UP000004169"/>
    </source>
</evidence>
<evidence type="ECO:0000256" key="14">
    <source>
        <dbReference type="PIRSR" id="PIRSR006769-2"/>
    </source>
</evidence>
<feature type="binding site" evidence="14">
    <location>
        <position position="196"/>
    </location>
    <ligand>
        <name>substrate</name>
    </ligand>
</feature>
<evidence type="ECO:0000256" key="10">
    <source>
        <dbReference type="ARBA" id="ARBA00023002"/>
    </source>
</evidence>
<dbReference type="InterPro" id="IPR002125">
    <property type="entry name" value="CMP_dCMP_dom"/>
</dbReference>
<feature type="binding site" evidence="15">
    <location>
        <position position="87"/>
    </location>
    <ligand>
        <name>Zn(2+)</name>
        <dbReference type="ChEBI" id="CHEBI:29105"/>
        <note>catalytic</note>
    </ligand>
</feature>
<evidence type="ECO:0000256" key="13">
    <source>
        <dbReference type="PIRSR" id="PIRSR006769-1"/>
    </source>
</evidence>
<dbReference type="eggNOG" id="COG1985">
    <property type="taxonomic scope" value="Bacteria"/>
</dbReference>
<dbReference type="Pfam" id="PF01872">
    <property type="entry name" value="RibD_C"/>
    <property type="match status" value="1"/>
</dbReference>
<organism evidence="17 18">
    <name type="scientific">Magnetospirillum molischianum DSM 120</name>
    <dbReference type="NCBI Taxonomy" id="1150626"/>
    <lineage>
        <taxon>Bacteria</taxon>
        <taxon>Pseudomonadati</taxon>
        <taxon>Pseudomonadota</taxon>
        <taxon>Alphaproteobacteria</taxon>
        <taxon>Rhodospirillales</taxon>
        <taxon>Rhodospirillaceae</taxon>
        <taxon>Magnetospirillum</taxon>
    </lineage>
</organism>
<dbReference type="PANTHER" id="PTHR38011:SF7">
    <property type="entry name" value="2,5-DIAMINO-6-RIBOSYLAMINO-4(3H)-PYRIMIDINONE 5'-PHOSPHATE REDUCTASE"/>
    <property type="match status" value="1"/>
</dbReference>
<dbReference type="PANTHER" id="PTHR38011">
    <property type="entry name" value="DIHYDROFOLATE REDUCTASE FAMILY PROTEIN (AFU_ORTHOLOGUE AFUA_8G06820)"/>
    <property type="match status" value="1"/>
</dbReference>
<evidence type="ECO:0000256" key="2">
    <source>
        <dbReference type="ARBA" id="ARBA00004882"/>
    </source>
</evidence>
<dbReference type="NCBIfam" id="TIGR00326">
    <property type="entry name" value="eubact_ribD"/>
    <property type="match status" value="1"/>
</dbReference>
<keyword evidence="10 12" id="KW-0560">Oxidoreductase</keyword>
<keyword evidence="7 12" id="KW-0479">Metal-binding</keyword>
<dbReference type="SUPFAM" id="SSF53927">
    <property type="entry name" value="Cytidine deaminase-like"/>
    <property type="match status" value="1"/>
</dbReference>
<evidence type="ECO:0000256" key="11">
    <source>
        <dbReference type="ARBA" id="ARBA00023268"/>
    </source>
</evidence>
<feature type="binding site" evidence="14">
    <location>
        <position position="212"/>
    </location>
    <ligand>
        <name>NADP(+)</name>
        <dbReference type="ChEBI" id="CHEBI:58349"/>
    </ligand>
</feature>
<evidence type="ECO:0000256" key="3">
    <source>
        <dbReference type="ARBA" id="ARBA00004910"/>
    </source>
</evidence>
<protein>
    <recommendedName>
        <fullName evidence="12">Riboflavin biosynthesis protein RibD</fullName>
    </recommendedName>
    <domain>
        <recommendedName>
            <fullName evidence="12">Diaminohydroxyphosphoribosylaminopyrimidine deaminase</fullName>
            <shortName evidence="12">DRAP deaminase</shortName>
            <ecNumber evidence="12">3.5.4.26</ecNumber>
        </recommendedName>
        <alternativeName>
            <fullName evidence="12">Riboflavin-specific deaminase</fullName>
        </alternativeName>
    </domain>
    <domain>
        <recommendedName>
            <fullName evidence="12">5-amino-6-(5-phosphoribosylamino)uracil reductase</fullName>
            <ecNumber evidence="12">1.1.1.193</ecNumber>
        </recommendedName>
        <alternativeName>
            <fullName evidence="12">HTP reductase</fullName>
        </alternativeName>
    </domain>
</protein>
<dbReference type="CDD" id="cd01284">
    <property type="entry name" value="Riboflavin_deaminase-reductase"/>
    <property type="match status" value="1"/>
</dbReference>
<evidence type="ECO:0000313" key="17">
    <source>
        <dbReference type="EMBL" id="CCG42136.1"/>
    </source>
</evidence>
<dbReference type="GO" id="GO:0008270">
    <property type="term" value="F:zinc ion binding"/>
    <property type="evidence" value="ECO:0007669"/>
    <property type="project" value="InterPro"/>
</dbReference>
<evidence type="ECO:0000256" key="12">
    <source>
        <dbReference type="PIRNR" id="PIRNR006769"/>
    </source>
</evidence>
<feature type="binding site" evidence="14">
    <location>
        <position position="166"/>
    </location>
    <ligand>
        <name>NADP(+)</name>
        <dbReference type="ChEBI" id="CHEBI:58349"/>
    </ligand>
</feature>
<dbReference type="RefSeq" id="WP_002729753.1">
    <property type="nucleotide sequence ID" value="NZ_CAHP01000028.1"/>
</dbReference>
<feature type="domain" description="CMP/dCMP-type deaminase" evidence="16">
    <location>
        <begin position="12"/>
        <end position="135"/>
    </location>
</feature>
<dbReference type="InterPro" id="IPR016192">
    <property type="entry name" value="APOBEC/CMP_deaminase_Zn-bd"/>
</dbReference>
<feature type="binding site" evidence="14">
    <location>
        <position position="182"/>
    </location>
    <ligand>
        <name>NADP(+)</name>
        <dbReference type="ChEBI" id="CHEBI:58349"/>
    </ligand>
</feature>
<keyword evidence="18" id="KW-1185">Reference proteome</keyword>
<dbReference type="GO" id="GO:0008835">
    <property type="term" value="F:diaminohydroxyphosphoribosylaminopyrimidine deaminase activity"/>
    <property type="evidence" value="ECO:0007669"/>
    <property type="project" value="UniProtKB-EC"/>
</dbReference>
<keyword evidence="9 12" id="KW-0521">NADP</keyword>
<feature type="binding site" evidence="14">
    <location>
        <position position="216"/>
    </location>
    <ligand>
        <name>substrate</name>
    </ligand>
</feature>
<dbReference type="GO" id="GO:0009231">
    <property type="term" value="P:riboflavin biosynthetic process"/>
    <property type="evidence" value="ECO:0007669"/>
    <property type="project" value="UniProtKB-UniPathway"/>
</dbReference>
<accession>H8FUU8</accession>
<dbReference type="InterPro" id="IPR016193">
    <property type="entry name" value="Cytidine_deaminase-like"/>
</dbReference>
<dbReference type="NCBIfam" id="TIGR00227">
    <property type="entry name" value="ribD_Cterm"/>
    <property type="match status" value="1"/>
</dbReference>
<feature type="binding site" evidence="14">
    <location>
        <begin position="310"/>
        <end position="316"/>
    </location>
    <ligand>
        <name>NADP(+)</name>
        <dbReference type="ChEBI" id="CHEBI:58349"/>
    </ligand>
</feature>
<evidence type="ECO:0000256" key="8">
    <source>
        <dbReference type="ARBA" id="ARBA00022833"/>
    </source>
</evidence>
<feature type="binding site" evidence="15">
    <location>
        <position position="96"/>
    </location>
    <ligand>
        <name>Zn(2+)</name>
        <dbReference type="ChEBI" id="CHEBI:29105"/>
        <note>catalytic</note>
    </ligand>
</feature>
<feature type="active site" description="Proton donor" evidence="13">
    <location>
        <position position="64"/>
    </location>
</feature>
<dbReference type="InterPro" id="IPR004794">
    <property type="entry name" value="Eubact_RibD"/>
</dbReference>
<evidence type="ECO:0000256" key="15">
    <source>
        <dbReference type="PIRSR" id="PIRSR006769-3"/>
    </source>
</evidence>
<dbReference type="InterPro" id="IPR050765">
    <property type="entry name" value="Riboflavin_Biosynth_HTPR"/>
</dbReference>
<dbReference type="Gene3D" id="3.40.140.10">
    <property type="entry name" value="Cytidine Deaminase, domain 2"/>
    <property type="match status" value="1"/>
</dbReference>
<evidence type="ECO:0000256" key="7">
    <source>
        <dbReference type="ARBA" id="ARBA00022723"/>
    </source>
</evidence>
<comment type="cofactor">
    <cofactor evidence="12 15">
        <name>Zn(2+)</name>
        <dbReference type="ChEBI" id="CHEBI:29105"/>
    </cofactor>
    <text evidence="12 15">Binds 1 zinc ion.</text>
</comment>
<name>H8FUU8_MAGML</name>
<gene>
    <name evidence="17" type="primary">ribD</name>
    <name evidence="17" type="ORF">PHAMO_340009</name>
</gene>
<dbReference type="PROSITE" id="PS00903">
    <property type="entry name" value="CYT_DCMP_DEAMINASES_1"/>
    <property type="match status" value="1"/>
</dbReference>
<evidence type="ECO:0000256" key="5">
    <source>
        <dbReference type="ARBA" id="ARBA00007417"/>
    </source>
</evidence>
<feature type="binding site" evidence="14">
    <location>
        <position position="208"/>
    </location>
    <ligand>
        <name>NADP(+)</name>
        <dbReference type="ChEBI" id="CHEBI:58349"/>
    </ligand>
</feature>
<keyword evidence="11" id="KW-0511">Multifunctional enzyme</keyword>
<keyword evidence="8 12" id="KW-0862">Zinc</keyword>
<comment type="pathway">
    <text evidence="2 12">Cofactor biosynthesis; riboflavin biosynthesis; 5-amino-6-(D-ribitylamino)uracil from GTP: step 2/4.</text>
</comment>
<dbReference type="InterPro" id="IPR002734">
    <property type="entry name" value="RibDG_C"/>
</dbReference>
<comment type="similarity">
    <text evidence="4 12">In the N-terminal section; belongs to the cytidine and deoxycytidylate deaminase family.</text>
</comment>
<evidence type="ECO:0000256" key="1">
    <source>
        <dbReference type="ARBA" id="ARBA00002151"/>
    </source>
</evidence>
<comment type="catalytic activity">
    <reaction evidence="12">
        <text>5-amino-6-(5-phospho-D-ribitylamino)uracil + NADP(+) = 5-amino-6-(5-phospho-D-ribosylamino)uracil + NADPH + H(+)</text>
        <dbReference type="Rhea" id="RHEA:17845"/>
        <dbReference type="ChEBI" id="CHEBI:15378"/>
        <dbReference type="ChEBI" id="CHEBI:57783"/>
        <dbReference type="ChEBI" id="CHEBI:58349"/>
        <dbReference type="ChEBI" id="CHEBI:58421"/>
        <dbReference type="ChEBI" id="CHEBI:58453"/>
        <dbReference type="EC" id="1.1.1.193"/>
    </reaction>
</comment>
<dbReference type="Gene3D" id="3.40.430.10">
    <property type="entry name" value="Dihydrofolate Reductase, subunit A"/>
    <property type="match status" value="1"/>
</dbReference>
<dbReference type="EC" id="1.1.1.193" evidence="12"/>
<dbReference type="PIRSF" id="PIRSF006769">
    <property type="entry name" value="RibD"/>
    <property type="match status" value="1"/>
</dbReference>
<comment type="function">
    <text evidence="1 12">Converts 2,5-diamino-6-(ribosylamino)-4(3h)-pyrimidinone 5'-phosphate into 5-amino-6-(ribosylamino)-2,4(1h,3h)-pyrimidinedione 5'-phosphate.</text>
</comment>
<evidence type="ECO:0000256" key="6">
    <source>
        <dbReference type="ARBA" id="ARBA00022619"/>
    </source>
</evidence>
<proteinExistence type="inferred from homology"/>
<dbReference type="GO" id="GO:0050661">
    <property type="term" value="F:NADP binding"/>
    <property type="evidence" value="ECO:0007669"/>
    <property type="project" value="InterPro"/>
</dbReference>
<dbReference type="EC" id="3.5.4.26" evidence="12"/>